<feature type="transmembrane region" description="Helical" evidence="1">
    <location>
        <begin position="173"/>
        <end position="193"/>
    </location>
</feature>
<dbReference type="OrthoDB" id="9805623at2"/>
<comment type="caution">
    <text evidence="3">The sequence shown here is derived from an EMBL/GenBank/DDBJ whole genome shotgun (WGS) entry which is preliminary data.</text>
</comment>
<proteinExistence type="predicted"/>
<evidence type="ECO:0000313" key="4">
    <source>
        <dbReference type="Proteomes" id="UP000247555"/>
    </source>
</evidence>
<evidence type="ECO:0000256" key="1">
    <source>
        <dbReference type="SAM" id="Phobius"/>
    </source>
</evidence>
<dbReference type="Proteomes" id="UP000247555">
    <property type="component" value="Unassembled WGS sequence"/>
</dbReference>
<dbReference type="InterPro" id="IPR011642">
    <property type="entry name" value="Gate_dom"/>
</dbReference>
<protein>
    <submittedName>
        <fullName evidence="3">Spore maturation protein SpmA</fullName>
    </submittedName>
</protein>
<dbReference type="RefSeq" id="WP_110391291.1">
    <property type="nucleotide sequence ID" value="NZ_QJKI01000015.1"/>
</dbReference>
<name>A0A318KMM9_9NEIS</name>
<keyword evidence="4" id="KW-1185">Reference proteome</keyword>
<feature type="transmembrane region" description="Helical" evidence="1">
    <location>
        <begin position="275"/>
        <end position="293"/>
    </location>
</feature>
<dbReference type="Pfam" id="PF07670">
    <property type="entry name" value="Gate"/>
    <property type="match status" value="2"/>
</dbReference>
<feature type="transmembrane region" description="Helical" evidence="1">
    <location>
        <begin position="205"/>
        <end position="224"/>
    </location>
</feature>
<organism evidence="3 4">
    <name type="scientific">Rivihabitans pingtungensis</name>
    <dbReference type="NCBI Taxonomy" id="1054498"/>
    <lineage>
        <taxon>Bacteria</taxon>
        <taxon>Pseudomonadati</taxon>
        <taxon>Pseudomonadota</taxon>
        <taxon>Betaproteobacteria</taxon>
        <taxon>Neisseriales</taxon>
        <taxon>Aquaspirillaceae</taxon>
        <taxon>Rivihabitans</taxon>
    </lineage>
</organism>
<dbReference type="EMBL" id="QJKI01000015">
    <property type="protein sequence ID" value="PXX77702.1"/>
    <property type="molecule type" value="Genomic_DNA"/>
</dbReference>
<feature type="transmembrane region" description="Helical" evidence="1">
    <location>
        <begin position="385"/>
        <end position="409"/>
    </location>
</feature>
<dbReference type="AlphaFoldDB" id="A0A318KMM9"/>
<dbReference type="InterPro" id="IPR011415">
    <property type="entry name" value="SpmA_SpmB"/>
</dbReference>
<feature type="transmembrane region" description="Helical" evidence="1">
    <location>
        <begin position="69"/>
        <end position="87"/>
    </location>
</feature>
<evidence type="ECO:0000259" key="2">
    <source>
        <dbReference type="Pfam" id="PF07670"/>
    </source>
</evidence>
<gene>
    <name evidence="3" type="ORF">DFR34_11514</name>
</gene>
<feature type="transmembrane region" description="Helical" evidence="1">
    <location>
        <begin position="44"/>
        <end position="62"/>
    </location>
</feature>
<dbReference type="PANTHER" id="PTHR35793:SF2">
    <property type="entry name" value="INNER MEMBRANE PROTEIN YJIG"/>
    <property type="match status" value="1"/>
</dbReference>
<keyword evidence="1" id="KW-1133">Transmembrane helix</keyword>
<dbReference type="InterPro" id="IPR052549">
    <property type="entry name" value="SpmB"/>
</dbReference>
<dbReference type="PIRSF" id="PIRSF036542">
    <property type="entry name" value="SpmA_SpmB"/>
    <property type="match status" value="1"/>
</dbReference>
<dbReference type="PANTHER" id="PTHR35793">
    <property type="entry name" value="INNER MEMBRANE PROTEIN YJIG"/>
    <property type="match status" value="1"/>
</dbReference>
<reference evidence="3 4" key="1">
    <citation type="submission" date="2018-05" db="EMBL/GenBank/DDBJ databases">
        <title>Genomic Encyclopedia of Type Strains, Phase IV (KMG-IV): sequencing the most valuable type-strain genomes for metagenomic binning, comparative biology and taxonomic classification.</title>
        <authorList>
            <person name="Goeker M."/>
        </authorList>
    </citation>
    <scope>NUCLEOTIDE SEQUENCE [LARGE SCALE GENOMIC DNA]</scope>
    <source>
        <strain evidence="3 4">DSM 29661</strain>
    </source>
</reference>
<keyword evidence="1" id="KW-0472">Membrane</keyword>
<feature type="domain" description="Nucleoside transporter/FeoB GTPase Gate" evidence="2">
    <location>
        <begin position="277"/>
        <end position="380"/>
    </location>
</feature>
<keyword evidence="1" id="KW-0812">Transmembrane</keyword>
<dbReference type="GO" id="GO:0005886">
    <property type="term" value="C:plasma membrane"/>
    <property type="evidence" value="ECO:0007669"/>
    <property type="project" value="TreeGrafter"/>
</dbReference>
<feature type="transmembrane region" description="Helical" evidence="1">
    <location>
        <begin position="141"/>
        <end position="161"/>
    </location>
</feature>
<accession>A0A318KMM9</accession>
<feature type="transmembrane region" description="Helical" evidence="1">
    <location>
        <begin position="236"/>
        <end position="255"/>
    </location>
</feature>
<sequence>MVLNVIWSAFILLALAAALAQAVWLGHTDIFAAMVKALFDAAKSGFEISLGLTGVMALWLGLMKIGERAGLVALAARALAPLFARLFPGVPRDHPALGNITLNMAANMLGLDNAATPLGLKAMRELQTLNPSADTASDAQILFLVINTASITLFPVTIFAYRAQMGAADPTDVFIPLLLTSYLGTLSALALTGAIQRLKLLDPVVLAYLAGLSALVLGSAWWFAHLPAAQMQAQSSLLSNAVLLAMIGALLLAALYKRVNVYDSFIDGAKEGFQVAVGIIPYLIAMLAAIALLRASGALDLLMGGLKQLVAAGGWDTRWVDALPTGVMKSLSGSGARAMMLDTLKTQGADSFAGRLVSILQGSSETTFYVLAVYFGAVNIRNTRYAAACGVFADVMGFVAAVWVAYLFFG</sequence>
<evidence type="ECO:0000313" key="3">
    <source>
        <dbReference type="EMBL" id="PXX77702.1"/>
    </source>
</evidence>
<feature type="domain" description="Nucleoside transporter/FeoB GTPase Gate" evidence="2">
    <location>
        <begin position="51"/>
        <end position="159"/>
    </location>
</feature>